<dbReference type="Proteomes" id="UP000283360">
    <property type="component" value="Unassembled WGS sequence"/>
</dbReference>
<dbReference type="EMBL" id="QRXJ01000008">
    <property type="protein sequence ID" value="RGT90202.1"/>
    <property type="molecule type" value="Genomic_DNA"/>
</dbReference>
<proteinExistence type="predicted"/>
<keyword evidence="2" id="KW-1185">Reference proteome</keyword>
<protein>
    <submittedName>
        <fullName evidence="1">Uncharacterized protein</fullName>
    </submittedName>
</protein>
<gene>
    <name evidence="1" type="ORF">DWX03_07215</name>
</gene>
<organism evidence="1 2">
    <name type="scientific">Coprococcus comes</name>
    <dbReference type="NCBI Taxonomy" id="410072"/>
    <lineage>
        <taxon>Bacteria</taxon>
        <taxon>Bacillati</taxon>
        <taxon>Bacillota</taxon>
        <taxon>Clostridia</taxon>
        <taxon>Lachnospirales</taxon>
        <taxon>Lachnospiraceae</taxon>
        <taxon>Coprococcus</taxon>
    </lineage>
</organism>
<sequence>MTEHEKDTLATYTLLYDAYKESHKKSYELLHEGLESALNHLPEDAVIFMLMHEMNVLHELKQ</sequence>
<accession>A0A412QH00</accession>
<evidence type="ECO:0000313" key="1">
    <source>
        <dbReference type="EMBL" id="RGT90202.1"/>
    </source>
</evidence>
<dbReference type="RefSeq" id="WP_117834933.1">
    <property type="nucleotide sequence ID" value="NZ_QRXJ01000008.1"/>
</dbReference>
<comment type="caution">
    <text evidence="1">The sequence shown here is derived from an EMBL/GenBank/DDBJ whole genome shotgun (WGS) entry which is preliminary data.</text>
</comment>
<reference evidence="1 2" key="1">
    <citation type="submission" date="2018-08" db="EMBL/GenBank/DDBJ databases">
        <title>A genome reference for cultivated species of the human gut microbiota.</title>
        <authorList>
            <person name="Zou Y."/>
            <person name="Xue W."/>
            <person name="Luo G."/>
        </authorList>
    </citation>
    <scope>NUCLEOTIDE SEQUENCE [LARGE SCALE GENOMIC DNA]</scope>
    <source>
        <strain evidence="1 2">AF18-12LB</strain>
    </source>
</reference>
<name>A0A412QH00_9FIRM</name>
<evidence type="ECO:0000313" key="2">
    <source>
        <dbReference type="Proteomes" id="UP000283360"/>
    </source>
</evidence>
<dbReference type="AlphaFoldDB" id="A0A412QH00"/>